<evidence type="ECO:0000313" key="1">
    <source>
        <dbReference type="EMBL" id="CSA16041.1"/>
    </source>
</evidence>
<organism evidence="1 2">
    <name type="scientific">Vibrio cholerae</name>
    <dbReference type="NCBI Taxonomy" id="666"/>
    <lineage>
        <taxon>Bacteria</taxon>
        <taxon>Pseudomonadati</taxon>
        <taxon>Pseudomonadota</taxon>
        <taxon>Gammaproteobacteria</taxon>
        <taxon>Vibrionales</taxon>
        <taxon>Vibrionaceae</taxon>
        <taxon>Vibrio</taxon>
    </lineage>
</organism>
<sequence length="57" mass="6450">MCDGVGERFVTEDQVRDFIGHHVKAMVELTHAFTAFSTRSRLQITICEIVSDPLQLT</sequence>
<gene>
    <name evidence="1" type="ORF">ERS013165_00909</name>
</gene>
<protein>
    <submittedName>
        <fullName evidence="1">Uncharacterized protein</fullName>
    </submittedName>
</protein>
<name>A0A655PNB1_VIBCL</name>
<proteinExistence type="predicted"/>
<dbReference type="AlphaFoldDB" id="A0A655PNB1"/>
<dbReference type="Proteomes" id="UP000044806">
    <property type="component" value="Unassembled WGS sequence"/>
</dbReference>
<dbReference type="EMBL" id="CWOW01000003">
    <property type="protein sequence ID" value="CSA16041.1"/>
    <property type="molecule type" value="Genomic_DNA"/>
</dbReference>
<reference evidence="1 2" key="1">
    <citation type="submission" date="2015-07" db="EMBL/GenBank/DDBJ databases">
        <authorList>
            <consortium name="Pathogen Informatics"/>
        </authorList>
    </citation>
    <scope>NUCLEOTIDE SEQUENCE [LARGE SCALE GENOMIC DNA]</scope>
    <source>
        <strain evidence="1 2">A51</strain>
    </source>
</reference>
<accession>A0A655PNB1</accession>
<evidence type="ECO:0000313" key="2">
    <source>
        <dbReference type="Proteomes" id="UP000044806"/>
    </source>
</evidence>